<dbReference type="EMBL" id="CM003376">
    <property type="protein sequence ID" value="KOM45733.1"/>
    <property type="molecule type" value="Genomic_DNA"/>
</dbReference>
<evidence type="ECO:0000313" key="3">
    <source>
        <dbReference type="Proteomes" id="UP000053144"/>
    </source>
</evidence>
<feature type="region of interest" description="Disordered" evidence="1">
    <location>
        <begin position="98"/>
        <end position="123"/>
    </location>
</feature>
<name>A0A0L9USK0_PHAAN</name>
<organism evidence="2 3">
    <name type="scientific">Phaseolus angularis</name>
    <name type="common">Azuki bean</name>
    <name type="synonym">Vigna angularis</name>
    <dbReference type="NCBI Taxonomy" id="3914"/>
    <lineage>
        <taxon>Eukaryota</taxon>
        <taxon>Viridiplantae</taxon>
        <taxon>Streptophyta</taxon>
        <taxon>Embryophyta</taxon>
        <taxon>Tracheophyta</taxon>
        <taxon>Spermatophyta</taxon>
        <taxon>Magnoliopsida</taxon>
        <taxon>eudicotyledons</taxon>
        <taxon>Gunneridae</taxon>
        <taxon>Pentapetalae</taxon>
        <taxon>rosids</taxon>
        <taxon>fabids</taxon>
        <taxon>Fabales</taxon>
        <taxon>Fabaceae</taxon>
        <taxon>Papilionoideae</taxon>
        <taxon>50 kb inversion clade</taxon>
        <taxon>NPAAA clade</taxon>
        <taxon>indigoferoid/millettioid clade</taxon>
        <taxon>Phaseoleae</taxon>
        <taxon>Vigna</taxon>
    </lineage>
</organism>
<protein>
    <submittedName>
        <fullName evidence="2">Uncharacterized protein</fullName>
    </submittedName>
</protein>
<gene>
    <name evidence="2" type="ORF">LR48_Vigan06g103900</name>
</gene>
<accession>A0A0L9USK0</accession>
<sequence>MSPSSTLDRNEKVEQYIKMKDLLTHCLKGNLLLDRPNSGIRARFVLMTGSDEYNDPYTESLPGKGYLGKQVPLRYGPWKGLLMVVLPLEGECTYVEGTHPLGGDVGNSSVSPSPILDRNEKVE</sequence>
<dbReference type="Proteomes" id="UP000053144">
    <property type="component" value="Chromosome 6"/>
</dbReference>
<reference evidence="3" key="1">
    <citation type="journal article" date="2015" name="Proc. Natl. Acad. Sci. U.S.A.">
        <title>Genome sequencing of adzuki bean (Vigna angularis) provides insight into high starch and low fat accumulation and domestication.</title>
        <authorList>
            <person name="Yang K."/>
            <person name="Tian Z."/>
            <person name="Chen C."/>
            <person name="Luo L."/>
            <person name="Zhao B."/>
            <person name="Wang Z."/>
            <person name="Yu L."/>
            <person name="Li Y."/>
            <person name="Sun Y."/>
            <person name="Li W."/>
            <person name="Chen Y."/>
            <person name="Li Y."/>
            <person name="Zhang Y."/>
            <person name="Ai D."/>
            <person name="Zhao J."/>
            <person name="Shang C."/>
            <person name="Ma Y."/>
            <person name="Wu B."/>
            <person name="Wang M."/>
            <person name="Gao L."/>
            <person name="Sun D."/>
            <person name="Zhang P."/>
            <person name="Guo F."/>
            <person name="Wang W."/>
            <person name="Li Y."/>
            <person name="Wang J."/>
            <person name="Varshney R.K."/>
            <person name="Wang J."/>
            <person name="Ling H.Q."/>
            <person name="Wan P."/>
        </authorList>
    </citation>
    <scope>NUCLEOTIDE SEQUENCE</scope>
    <source>
        <strain evidence="3">cv. Jingnong 6</strain>
    </source>
</reference>
<evidence type="ECO:0000313" key="2">
    <source>
        <dbReference type="EMBL" id="KOM45733.1"/>
    </source>
</evidence>
<dbReference type="Gramene" id="KOM45733">
    <property type="protein sequence ID" value="KOM45733"/>
    <property type="gene ID" value="LR48_Vigan06g103900"/>
</dbReference>
<dbReference type="AlphaFoldDB" id="A0A0L9USK0"/>
<evidence type="ECO:0000256" key="1">
    <source>
        <dbReference type="SAM" id="MobiDB-lite"/>
    </source>
</evidence>
<proteinExistence type="predicted"/>